<evidence type="ECO:0000256" key="2">
    <source>
        <dbReference type="ARBA" id="ARBA00010062"/>
    </source>
</evidence>
<evidence type="ECO:0000256" key="4">
    <source>
        <dbReference type="ARBA" id="ARBA00022729"/>
    </source>
</evidence>
<protein>
    <recommendedName>
        <fullName evidence="6">Leucine-binding protein domain-containing protein</fullName>
    </recommendedName>
</protein>
<gene>
    <name evidence="7" type="ORF">BAHG_02333</name>
</gene>
<dbReference type="EMBL" id="DS999851">
    <property type="protein sequence ID" value="EEY01957.1"/>
    <property type="molecule type" value="Genomic_DNA"/>
</dbReference>
<evidence type="ECO:0000256" key="3">
    <source>
        <dbReference type="ARBA" id="ARBA00022448"/>
    </source>
</evidence>
<feature type="domain" description="Leucine-binding protein" evidence="6">
    <location>
        <begin position="8"/>
        <end position="113"/>
    </location>
</feature>
<name>A0ABM9ZQR9_BRUPB</name>
<comment type="function">
    <text evidence="1">Component of an amino-acid transport system.</text>
</comment>
<keyword evidence="4" id="KW-0732">Signal</keyword>
<dbReference type="InterPro" id="IPR028081">
    <property type="entry name" value="Leu-bd"/>
</dbReference>
<dbReference type="Proteomes" id="UP000004689">
    <property type="component" value="Unassembled WGS sequence"/>
</dbReference>
<comment type="similarity">
    <text evidence="2">Belongs to the leucine-binding protein family.</text>
</comment>
<evidence type="ECO:0000256" key="1">
    <source>
        <dbReference type="ARBA" id="ARBA00003630"/>
    </source>
</evidence>
<dbReference type="SUPFAM" id="SSF53822">
    <property type="entry name" value="Periplasmic binding protein-like I"/>
    <property type="match status" value="1"/>
</dbReference>
<dbReference type="InterPro" id="IPR028082">
    <property type="entry name" value="Peripla_BP_I"/>
</dbReference>
<sequence length="132" mass="14461">MGHDVIEAAYDVDFTQFAVNTSFTPGLEEFVEAYKKKYGETPRSGHSLTNYVGAKVILEALNKVKGFDAAAVKQALSAVDIEAGKTAMGYGFKFDQNNQNERASMMGMQWQDGKLVTVYPDAAAISEIRLPQ</sequence>
<keyword evidence="5" id="KW-0029">Amino-acid transport</keyword>
<evidence type="ECO:0000313" key="8">
    <source>
        <dbReference type="Proteomes" id="UP000004689"/>
    </source>
</evidence>
<dbReference type="Gene3D" id="3.40.50.2300">
    <property type="match status" value="1"/>
</dbReference>
<dbReference type="PANTHER" id="PTHR30483:SF37">
    <property type="entry name" value="ABC TRANSPORTER SUBSTRATE-BINDING PROTEIN"/>
    <property type="match status" value="1"/>
</dbReference>
<dbReference type="InterPro" id="IPR051010">
    <property type="entry name" value="BCAA_transport"/>
</dbReference>
<keyword evidence="3" id="KW-0813">Transport</keyword>
<accession>A0ABM9ZQR9</accession>
<reference evidence="7 8" key="1">
    <citation type="submission" date="2008-12" db="EMBL/GenBank/DDBJ databases">
        <title>The Genome Sequence of Brucella pinnipedialis B2/94.</title>
        <authorList>
            <consortium name="The Broad Institute Genome Sequencing Platform"/>
            <person name="Ward D."/>
            <person name="Young S.K."/>
            <person name="Kodira C.D."/>
            <person name="Zeng Q."/>
            <person name="Koehrsen M."/>
            <person name="Alvarado L."/>
            <person name="Berlin A."/>
            <person name="Borenstein D."/>
            <person name="Chen Z."/>
            <person name="Engels R."/>
            <person name="Freedman E."/>
            <person name="Gellesch M."/>
            <person name="Goldberg J."/>
            <person name="Griggs A."/>
            <person name="Gujja S."/>
            <person name="Heiman D."/>
            <person name="Hepburn T."/>
            <person name="Howarth C."/>
            <person name="Jen D."/>
            <person name="Larson L."/>
            <person name="Lewis B."/>
            <person name="Mehta T."/>
            <person name="Park D."/>
            <person name="Pearson M."/>
            <person name="Roberts A."/>
            <person name="Saif S."/>
            <person name="Shea T."/>
            <person name="Shenoy N."/>
            <person name="Sisk P."/>
            <person name="Stolte C."/>
            <person name="Sykes S."/>
            <person name="Walk T."/>
            <person name="White J."/>
            <person name="Yandava C."/>
            <person name="Whatmore A.M."/>
            <person name="Perrett L.L."/>
            <person name="O'Callaghan D."/>
            <person name="Nusbaum C."/>
            <person name="Galagan J."/>
            <person name="Birren B."/>
        </authorList>
    </citation>
    <scope>NUCLEOTIDE SEQUENCE [LARGE SCALE GENOMIC DNA]</scope>
    <source>
        <strain evidence="7 8">B2/94</strain>
    </source>
</reference>
<evidence type="ECO:0000313" key="7">
    <source>
        <dbReference type="EMBL" id="EEY01957.1"/>
    </source>
</evidence>
<dbReference type="PANTHER" id="PTHR30483">
    <property type="entry name" value="LEUCINE-SPECIFIC-BINDING PROTEIN"/>
    <property type="match status" value="1"/>
</dbReference>
<keyword evidence="8" id="KW-1185">Reference proteome</keyword>
<organism evidence="7 8">
    <name type="scientific">Brucella pinnipedialis (strain NCTC 12890 / B2/94 / BCCN 94-73)</name>
    <dbReference type="NCBI Taxonomy" id="520461"/>
    <lineage>
        <taxon>Bacteria</taxon>
        <taxon>Pseudomonadati</taxon>
        <taxon>Pseudomonadota</taxon>
        <taxon>Alphaproteobacteria</taxon>
        <taxon>Hyphomicrobiales</taxon>
        <taxon>Brucellaceae</taxon>
        <taxon>Brucella/Ochrobactrum group</taxon>
        <taxon>Brucella</taxon>
    </lineage>
</organism>
<dbReference type="Pfam" id="PF13458">
    <property type="entry name" value="Peripla_BP_6"/>
    <property type="match status" value="1"/>
</dbReference>
<evidence type="ECO:0000256" key="5">
    <source>
        <dbReference type="ARBA" id="ARBA00022970"/>
    </source>
</evidence>
<evidence type="ECO:0000259" key="6">
    <source>
        <dbReference type="Pfam" id="PF13458"/>
    </source>
</evidence>
<proteinExistence type="inferred from homology"/>